<evidence type="ECO:0000259" key="11">
    <source>
        <dbReference type="Pfam" id="PF22638"/>
    </source>
</evidence>
<keyword evidence="6 7" id="KW-0975">Bacterial flagellum</keyword>
<comment type="similarity">
    <text evidence="3 7">Belongs to the flagella basal body rod proteins family.</text>
</comment>
<evidence type="ECO:0000259" key="9">
    <source>
        <dbReference type="Pfam" id="PF00460"/>
    </source>
</evidence>
<evidence type="ECO:0000313" key="13">
    <source>
        <dbReference type="Proteomes" id="UP000294902"/>
    </source>
</evidence>
<evidence type="ECO:0000256" key="3">
    <source>
        <dbReference type="ARBA" id="ARBA00009677"/>
    </source>
</evidence>
<comment type="subcellular location">
    <subcellularLocation>
        <location evidence="1 7">Bacterial flagellum</location>
    </subcellularLocation>
    <subcellularLocation>
        <location evidence="2 7">Secreted</location>
    </subcellularLocation>
</comment>
<dbReference type="PRINTS" id="PR01005">
    <property type="entry name" value="FLGHOOKAP1"/>
</dbReference>
<feature type="domain" description="Flagellar basal-body/hook protein C-terminal" evidence="10">
    <location>
        <begin position="489"/>
        <end position="524"/>
    </location>
</feature>
<sequence length="532" mass="59198">MASIGSLSRAVSGLMANQRALNATAHNLSNVDTQGFVRQQVLFKDSSYVGIGNNFQVGLGTDIQSLRQVRDIFLDRAYRDEAGRLGFYDSKYQAVAELEIVFGEIGGESFSTVLDDLWKSINELSKHPEGLETRGTFVQSATMFINRVNLISNQMNDYQMNLNTQVVDMVKEINGLGDTIHQLNEAICKYEAYGDNANDLRDQRNNALDRLSYLVDITYREDATGKVSVNIEGMNFVSNGRVSHLGLEQAEPNSPMVKPVWKEYDKDLFSFHKEIKPENDNDKGALKGLLLARGTRAANYTDLENAEHYNKNIKPSVVMNAQAQFDKLVNGIVTLINDTLAPNKDGVLDDEAPYGLDGSRGTEIFKRQHYNRYDADGNVIGTDNTDIYTLYTSGNIIVNPAILQDYDKIALSKVNGAIGDNSIIEKLINNWNKPFGALEPGATSQMNFNEYYASFISGLGNTGNLAINMQKNQQIMVNQIDNQRSQLMGVSSDEELGNMMKYQHAYNANAKVVNAIDEMMEHIITRVGIVGR</sequence>
<accession>A0A4R3MJU9</accession>
<dbReference type="InterPro" id="IPR053927">
    <property type="entry name" value="FlgK_helical"/>
</dbReference>
<dbReference type="RefSeq" id="WP_132252908.1">
    <property type="nucleotide sequence ID" value="NZ_SMAL01000007.1"/>
</dbReference>
<dbReference type="Pfam" id="PF06429">
    <property type="entry name" value="Flg_bbr_C"/>
    <property type="match status" value="1"/>
</dbReference>
<evidence type="ECO:0000256" key="1">
    <source>
        <dbReference type="ARBA" id="ARBA00004365"/>
    </source>
</evidence>
<evidence type="ECO:0000259" key="10">
    <source>
        <dbReference type="Pfam" id="PF06429"/>
    </source>
</evidence>
<dbReference type="InterPro" id="IPR010930">
    <property type="entry name" value="Flg_bb/hook_C_dom"/>
</dbReference>
<dbReference type="GO" id="GO:0005198">
    <property type="term" value="F:structural molecule activity"/>
    <property type="evidence" value="ECO:0007669"/>
    <property type="project" value="UniProtKB-UniRule"/>
</dbReference>
<dbReference type="Pfam" id="PF22638">
    <property type="entry name" value="FlgK_D1"/>
    <property type="match status" value="1"/>
</dbReference>
<feature type="domain" description="Flagellar basal body rod protein N-terminal" evidence="9">
    <location>
        <begin position="10"/>
        <end position="36"/>
    </location>
</feature>
<comment type="caution">
    <text evidence="12">The sequence shown here is derived from an EMBL/GenBank/DDBJ whole genome shotgun (WGS) entry which is preliminary data.</text>
</comment>
<dbReference type="GO" id="GO:0044780">
    <property type="term" value="P:bacterial-type flagellum assembly"/>
    <property type="evidence" value="ECO:0007669"/>
    <property type="project" value="InterPro"/>
</dbReference>
<dbReference type="PANTHER" id="PTHR30033:SF1">
    <property type="entry name" value="FLAGELLAR HOOK-ASSOCIATED PROTEIN 1"/>
    <property type="match status" value="1"/>
</dbReference>
<keyword evidence="12" id="KW-0282">Flagellum</keyword>
<feature type="coiled-coil region" evidence="8">
    <location>
        <begin position="183"/>
        <end position="210"/>
    </location>
</feature>
<dbReference type="NCBIfam" id="TIGR02492">
    <property type="entry name" value="flgK_ends"/>
    <property type="match status" value="1"/>
</dbReference>
<protein>
    <recommendedName>
        <fullName evidence="4 7">Flagellar hook-associated protein 1</fullName>
        <shortName evidence="7">HAP1</shortName>
    </recommendedName>
</protein>
<dbReference type="InterPro" id="IPR001444">
    <property type="entry name" value="Flag_bb_rod_N"/>
</dbReference>
<keyword evidence="8" id="KW-0175">Coiled coil</keyword>
<dbReference type="Pfam" id="PF00460">
    <property type="entry name" value="Flg_bb_rod"/>
    <property type="match status" value="1"/>
</dbReference>
<evidence type="ECO:0000313" key="12">
    <source>
        <dbReference type="EMBL" id="TCT14014.1"/>
    </source>
</evidence>
<name>A0A4R3MJU9_9FIRM</name>
<proteinExistence type="inferred from homology"/>
<dbReference type="OrthoDB" id="9802553at2"/>
<dbReference type="AlphaFoldDB" id="A0A4R3MJU9"/>
<keyword evidence="12" id="KW-0966">Cell projection</keyword>
<keyword evidence="12" id="KW-0969">Cilium</keyword>
<gene>
    <name evidence="7" type="primary">flgK</name>
    <name evidence="12" type="ORF">EDC18_10783</name>
</gene>
<evidence type="ECO:0000256" key="7">
    <source>
        <dbReference type="RuleBase" id="RU362065"/>
    </source>
</evidence>
<dbReference type="SUPFAM" id="SSF64518">
    <property type="entry name" value="Phase 1 flagellin"/>
    <property type="match status" value="1"/>
</dbReference>
<feature type="domain" description="Flagellar hook-associated protein FlgK helical" evidence="11">
    <location>
        <begin position="96"/>
        <end position="340"/>
    </location>
</feature>
<dbReference type="GO" id="GO:0005576">
    <property type="term" value="C:extracellular region"/>
    <property type="evidence" value="ECO:0007669"/>
    <property type="project" value="UniProtKB-SubCell"/>
</dbReference>
<organism evidence="12 13">
    <name type="scientific">Natranaerovirga pectinivora</name>
    <dbReference type="NCBI Taxonomy" id="682400"/>
    <lineage>
        <taxon>Bacteria</taxon>
        <taxon>Bacillati</taxon>
        <taxon>Bacillota</taxon>
        <taxon>Clostridia</taxon>
        <taxon>Lachnospirales</taxon>
        <taxon>Natranaerovirgaceae</taxon>
        <taxon>Natranaerovirga</taxon>
    </lineage>
</organism>
<dbReference type="InterPro" id="IPR002371">
    <property type="entry name" value="FlgK"/>
</dbReference>
<evidence type="ECO:0000256" key="4">
    <source>
        <dbReference type="ARBA" id="ARBA00016244"/>
    </source>
</evidence>
<evidence type="ECO:0000256" key="6">
    <source>
        <dbReference type="ARBA" id="ARBA00023143"/>
    </source>
</evidence>
<evidence type="ECO:0000256" key="5">
    <source>
        <dbReference type="ARBA" id="ARBA00022525"/>
    </source>
</evidence>
<keyword evidence="13" id="KW-1185">Reference proteome</keyword>
<dbReference type="GO" id="GO:0009424">
    <property type="term" value="C:bacterial-type flagellum hook"/>
    <property type="evidence" value="ECO:0007669"/>
    <property type="project" value="UniProtKB-UniRule"/>
</dbReference>
<evidence type="ECO:0000256" key="2">
    <source>
        <dbReference type="ARBA" id="ARBA00004613"/>
    </source>
</evidence>
<reference evidence="12 13" key="1">
    <citation type="submission" date="2019-03" db="EMBL/GenBank/DDBJ databases">
        <title>Genomic Encyclopedia of Type Strains, Phase IV (KMG-IV): sequencing the most valuable type-strain genomes for metagenomic binning, comparative biology and taxonomic classification.</title>
        <authorList>
            <person name="Goeker M."/>
        </authorList>
    </citation>
    <scope>NUCLEOTIDE SEQUENCE [LARGE SCALE GENOMIC DNA]</scope>
    <source>
        <strain evidence="12 13">DSM 24629</strain>
    </source>
</reference>
<dbReference type="PANTHER" id="PTHR30033">
    <property type="entry name" value="FLAGELLAR HOOK-ASSOCIATED PROTEIN 1"/>
    <property type="match status" value="1"/>
</dbReference>
<dbReference type="EMBL" id="SMAL01000007">
    <property type="protein sequence ID" value="TCT14014.1"/>
    <property type="molecule type" value="Genomic_DNA"/>
</dbReference>
<evidence type="ECO:0000256" key="8">
    <source>
        <dbReference type="SAM" id="Coils"/>
    </source>
</evidence>
<dbReference type="Proteomes" id="UP000294902">
    <property type="component" value="Unassembled WGS sequence"/>
</dbReference>
<keyword evidence="5 7" id="KW-0964">Secreted</keyword>